<dbReference type="InterPro" id="IPR032675">
    <property type="entry name" value="LRR_dom_sf"/>
</dbReference>
<dbReference type="PANTHER" id="PTHR48051">
    <property type="match status" value="1"/>
</dbReference>
<comment type="caution">
    <text evidence="4">The sequence shown here is derived from an EMBL/GenBank/DDBJ whole genome shotgun (WGS) entry which is preliminary data.</text>
</comment>
<dbReference type="InterPro" id="IPR001611">
    <property type="entry name" value="Leu-rich_rpt"/>
</dbReference>
<evidence type="ECO:0000256" key="2">
    <source>
        <dbReference type="ARBA" id="ARBA00022737"/>
    </source>
</evidence>
<reference evidence="4 5" key="2">
    <citation type="journal article" date="2015" name="Eukaryot. Cell">
        <title>Genetic mapping reveals that sinefungin resistance in Toxoplasma gondii is controlled by a putative amino acid transporter locus that can be used as a negative selectable marker.</title>
        <authorList>
            <person name="Behnke M.S."/>
            <person name="Khan A."/>
            <person name="Sibley L.D."/>
        </authorList>
    </citation>
    <scope>NUCLEOTIDE SEQUENCE [LARGE SCALE GENOMIC DNA]</scope>
    <source>
        <strain evidence="4 5">VAND</strain>
    </source>
</reference>
<feature type="compositionally biased region" description="Low complexity" evidence="3">
    <location>
        <begin position="8"/>
        <end position="32"/>
    </location>
</feature>
<organism evidence="4 5">
    <name type="scientific">Toxoplasma gondii VAND</name>
    <dbReference type="NCBI Taxonomy" id="933077"/>
    <lineage>
        <taxon>Eukaryota</taxon>
        <taxon>Sar</taxon>
        <taxon>Alveolata</taxon>
        <taxon>Apicomplexa</taxon>
        <taxon>Conoidasida</taxon>
        <taxon>Coccidia</taxon>
        <taxon>Eucoccidiorida</taxon>
        <taxon>Eimeriorina</taxon>
        <taxon>Sarcocystidae</taxon>
        <taxon>Toxoplasma</taxon>
    </lineage>
</organism>
<dbReference type="GO" id="GO:0005737">
    <property type="term" value="C:cytoplasm"/>
    <property type="evidence" value="ECO:0007669"/>
    <property type="project" value="TreeGrafter"/>
</dbReference>
<evidence type="ECO:0000313" key="5">
    <source>
        <dbReference type="Proteomes" id="UP000028840"/>
    </source>
</evidence>
<proteinExistence type="predicted"/>
<keyword evidence="1" id="KW-0433">Leucine-rich repeat</keyword>
<evidence type="ECO:0000256" key="1">
    <source>
        <dbReference type="ARBA" id="ARBA00022614"/>
    </source>
</evidence>
<reference evidence="4 5" key="1">
    <citation type="submission" date="2014-08" db="EMBL/GenBank/DDBJ databases">
        <authorList>
            <person name="Sibley D."/>
            <person name="Venepally P."/>
            <person name="Karamycheva S."/>
            <person name="Hadjithomas M."/>
            <person name="Khan A."/>
            <person name="Brunk B."/>
            <person name="Roos D."/>
            <person name="Caler E."/>
            <person name="Lorenzi H."/>
        </authorList>
    </citation>
    <scope>NUCLEOTIDE SEQUENCE [LARGE SCALE GENOMIC DNA]</scope>
    <source>
        <strain evidence="4 5">VAND</strain>
    </source>
</reference>
<feature type="non-terminal residue" evidence="4">
    <location>
        <position position="317"/>
    </location>
</feature>
<dbReference type="PROSITE" id="PS51450">
    <property type="entry name" value="LRR"/>
    <property type="match status" value="1"/>
</dbReference>
<dbReference type="SUPFAM" id="SSF52058">
    <property type="entry name" value="L domain-like"/>
    <property type="match status" value="1"/>
</dbReference>
<dbReference type="InterPro" id="IPR003591">
    <property type="entry name" value="Leu-rich_rpt_typical-subtyp"/>
</dbReference>
<gene>
    <name evidence="4" type="ORF">TGVAND_222660A</name>
</gene>
<feature type="compositionally biased region" description="Low complexity" evidence="3">
    <location>
        <begin position="40"/>
        <end position="62"/>
    </location>
</feature>
<dbReference type="Proteomes" id="UP000028840">
    <property type="component" value="Unassembled WGS sequence"/>
</dbReference>
<dbReference type="InterPro" id="IPR025875">
    <property type="entry name" value="Leu-rich_rpt_4"/>
</dbReference>
<dbReference type="SMART" id="SM00369">
    <property type="entry name" value="LRR_TYP"/>
    <property type="match status" value="5"/>
</dbReference>
<dbReference type="PANTHER" id="PTHR48051:SF1">
    <property type="entry name" value="RAS SUPPRESSOR PROTEIN 1"/>
    <property type="match status" value="1"/>
</dbReference>
<accession>A0A086PT37</accession>
<dbReference type="Pfam" id="PF12799">
    <property type="entry name" value="LRR_4"/>
    <property type="match status" value="1"/>
</dbReference>
<dbReference type="AlphaFoldDB" id="A0A086PT37"/>
<feature type="region of interest" description="Disordered" evidence="3">
    <location>
        <begin position="1"/>
        <end position="70"/>
    </location>
</feature>
<dbReference type="Gene3D" id="3.80.10.10">
    <property type="entry name" value="Ribonuclease Inhibitor"/>
    <property type="match status" value="1"/>
</dbReference>
<name>A0A086PT37_TOXGO</name>
<evidence type="ECO:0000313" key="4">
    <source>
        <dbReference type="EMBL" id="KFH03519.1"/>
    </source>
</evidence>
<dbReference type="VEuPathDB" id="ToxoDB:TGVAND_222660A"/>
<sequence length="317" mass="33976">MFRRWRKGGASPSAATAAPTGPGRSAPSVSPVSPSPVSPVSPVSPSRASPAVSPARSPSSPSGKQDGEGQATVYTSLSEEVFEKFIGPSWHRERLQVLDFSSAAFCLETVTGPEGGLLNPRLRVQNLAELNLGNNALTTADSPGGEGGVDDVISAENGFRRLTKLILTRNLIQKLDLSLPTLQVLVVDSNRLKAMPTLDGLRNLRILNLAHNQITDWWAGIDQCPKLQVLDMSCNEMSFLPSQAVRYLHVFATLKHLTEVDLQGNPFSYLFPEHAAALLHFSLMAGAKLQVVNGEKVSSSGLLAAAQDSDAVFQRID</sequence>
<dbReference type="InterPro" id="IPR050216">
    <property type="entry name" value="LRR_domain-containing"/>
</dbReference>
<keyword evidence="2" id="KW-0677">Repeat</keyword>
<dbReference type="EMBL" id="AEYJ02001273">
    <property type="protein sequence ID" value="KFH03519.1"/>
    <property type="molecule type" value="Genomic_DNA"/>
</dbReference>
<protein>
    <submittedName>
        <fullName evidence="4">Leucine rich repeat-containing protein</fullName>
    </submittedName>
</protein>
<evidence type="ECO:0000256" key="3">
    <source>
        <dbReference type="SAM" id="MobiDB-lite"/>
    </source>
</evidence>